<protein>
    <submittedName>
        <fullName evidence="5">Mono-oxygenase, putative</fullName>
    </submittedName>
</protein>
<dbReference type="SUPFAM" id="SSF51905">
    <property type="entry name" value="FAD/NAD(P)-binding domain"/>
    <property type="match status" value="1"/>
</dbReference>
<dbReference type="AlphaFoldDB" id="Q4UFN7"/>
<organism evidence="5 6">
    <name type="scientific">Theileria annulata</name>
    <dbReference type="NCBI Taxonomy" id="5874"/>
    <lineage>
        <taxon>Eukaryota</taxon>
        <taxon>Sar</taxon>
        <taxon>Alveolata</taxon>
        <taxon>Apicomplexa</taxon>
        <taxon>Aconoidasida</taxon>
        <taxon>Piroplasmida</taxon>
        <taxon>Theileriidae</taxon>
        <taxon>Theileria</taxon>
    </lineage>
</organism>
<dbReference type="InterPro" id="IPR002938">
    <property type="entry name" value="FAD-bd"/>
</dbReference>
<evidence type="ECO:0000313" key="5">
    <source>
        <dbReference type="EMBL" id="CAI74079.1"/>
    </source>
</evidence>
<dbReference type="InParanoid" id="Q4UFN7"/>
<dbReference type="GeneID" id="3861992"/>
<reference evidence="5 6" key="1">
    <citation type="journal article" date="2005" name="Science">
        <title>Genome of the host-cell transforming parasite Theileria annulata compared with T. parva.</title>
        <authorList>
            <person name="Pain A."/>
            <person name="Renauld H."/>
            <person name="Berriman M."/>
            <person name="Murphy L."/>
            <person name="Yeats C.A."/>
            <person name="Weir W."/>
            <person name="Kerhornou A."/>
            <person name="Aslett M."/>
            <person name="Bishop R."/>
            <person name="Bouchier C."/>
            <person name="Cochet M."/>
            <person name="Coulson R.M.R."/>
            <person name="Cronin A."/>
            <person name="de Villiers E.P."/>
            <person name="Fraser A."/>
            <person name="Fosker N."/>
            <person name="Gardner M."/>
            <person name="Goble A."/>
            <person name="Griffiths-Jones S."/>
            <person name="Harris D.E."/>
            <person name="Katzer F."/>
            <person name="Larke N."/>
            <person name="Lord A."/>
            <person name="Maser P."/>
            <person name="McKellar S."/>
            <person name="Mooney P."/>
            <person name="Morton F."/>
            <person name="Nene V."/>
            <person name="O'Neil S."/>
            <person name="Price C."/>
            <person name="Quail M.A."/>
            <person name="Rabbinowitsch E."/>
            <person name="Rawlings N.D."/>
            <person name="Rutter S."/>
            <person name="Saunders D."/>
            <person name="Seeger K."/>
            <person name="Shah T."/>
            <person name="Squares R."/>
            <person name="Squares S."/>
            <person name="Tivey A."/>
            <person name="Walker A.R."/>
            <person name="Woodward J."/>
            <person name="Dobbelaere D.A.E."/>
            <person name="Langsley G."/>
            <person name="Rajandream M.A."/>
            <person name="McKeever D."/>
            <person name="Shiels B."/>
            <person name="Tait A."/>
            <person name="Barrell B.G."/>
            <person name="Hall N."/>
        </authorList>
    </citation>
    <scope>NUCLEOTIDE SEQUENCE [LARGE SCALE GENOMIC DNA]</scope>
    <source>
        <strain evidence="6">Ankara</strain>
    </source>
</reference>
<dbReference type="RefSeq" id="XP_951811.1">
    <property type="nucleotide sequence ID" value="XM_946718.1"/>
</dbReference>
<dbReference type="OMA" id="YTRDVCL"/>
<feature type="domain" description="FAD-binding" evidence="4">
    <location>
        <begin position="208"/>
        <end position="413"/>
    </location>
</feature>
<dbReference type="GO" id="GO:0006744">
    <property type="term" value="P:ubiquinone biosynthetic process"/>
    <property type="evidence" value="ECO:0007669"/>
    <property type="project" value="TreeGrafter"/>
</dbReference>
<feature type="domain" description="FAD-binding" evidence="4">
    <location>
        <begin position="6"/>
        <end position="133"/>
    </location>
</feature>
<dbReference type="VEuPathDB" id="PiroplasmaDB:TA15760"/>
<feature type="transmembrane region" description="Helical" evidence="3">
    <location>
        <begin position="7"/>
        <end position="25"/>
    </location>
</feature>
<evidence type="ECO:0000256" key="3">
    <source>
        <dbReference type="SAM" id="Phobius"/>
    </source>
</evidence>
<dbReference type="PANTHER" id="PTHR43004:SF6">
    <property type="entry name" value="FAD_NAD(P)-BINDING OXIDOREDUCTASE FAMILY PROTEIN"/>
    <property type="match status" value="1"/>
</dbReference>
<accession>Q4UFN7</accession>
<evidence type="ECO:0000256" key="2">
    <source>
        <dbReference type="ARBA" id="ARBA00022827"/>
    </source>
</evidence>
<keyword evidence="3" id="KW-0472">Membrane</keyword>
<dbReference type="KEGG" id="tan:TA15760"/>
<dbReference type="EMBL" id="CR940348">
    <property type="protein sequence ID" value="CAI74079.1"/>
    <property type="molecule type" value="Genomic_DNA"/>
</dbReference>
<dbReference type="STRING" id="5874.Q4UFN7"/>
<keyword evidence="3" id="KW-0812">Transmembrane</keyword>
<dbReference type="GO" id="GO:0005739">
    <property type="term" value="C:mitochondrion"/>
    <property type="evidence" value="ECO:0007669"/>
    <property type="project" value="TreeGrafter"/>
</dbReference>
<keyword evidence="1" id="KW-0285">Flavoprotein</keyword>
<dbReference type="OrthoDB" id="1716816at2759"/>
<dbReference type="Proteomes" id="UP000001950">
    <property type="component" value="Chromosome 2"/>
</dbReference>
<dbReference type="GO" id="GO:0071949">
    <property type="term" value="F:FAD binding"/>
    <property type="evidence" value="ECO:0007669"/>
    <property type="project" value="InterPro"/>
</dbReference>
<dbReference type="Gene3D" id="3.50.50.60">
    <property type="entry name" value="FAD/NAD(P)-binding domain"/>
    <property type="match status" value="2"/>
</dbReference>
<keyword evidence="6" id="KW-1185">Reference proteome</keyword>
<dbReference type="eggNOG" id="KOG3855">
    <property type="taxonomic scope" value="Eukaryota"/>
</dbReference>
<proteinExistence type="predicted"/>
<dbReference type="PRINTS" id="PR00420">
    <property type="entry name" value="RNGMNOXGNASE"/>
</dbReference>
<dbReference type="Pfam" id="PF01494">
    <property type="entry name" value="FAD_binding_3"/>
    <property type="match status" value="2"/>
</dbReference>
<dbReference type="Gene3D" id="3.30.9.10">
    <property type="entry name" value="D-Amino Acid Oxidase, subunit A, domain 2"/>
    <property type="match status" value="2"/>
</dbReference>
<keyword evidence="3" id="KW-1133">Transmembrane helix</keyword>
<gene>
    <name evidence="5" type="ORF">TA15760</name>
</gene>
<name>Q4UFN7_THEAN</name>
<evidence type="ECO:0000259" key="4">
    <source>
        <dbReference type="Pfam" id="PF01494"/>
    </source>
</evidence>
<keyword evidence="2" id="KW-0274">FAD</keyword>
<dbReference type="InterPro" id="IPR050641">
    <property type="entry name" value="RIFMO-like"/>
</dbReference>
<dbReference type="InterPro" id="IPR036188">
    <property type="entry name" value="FAD/NAD-bd_sf"/>
</dbReference>
<evidence type="ECO:0000313" key="6">
    <source>
        <dbReference type="Proteomes" id="UP000001950"/>
    </source>
</evidence>
<dbReference type="GO" id="GO:0016709">
    <property type="term" value="F:oxidoreductase activity, acting on paired donors, with incorporation or reduction of molecular oxygen, NAD(P)H as one donor, and incorporation of one atom of oxygen"/>
    <property type="evidence" value="ECO:0007669"/>
    <property type="project" value="UniProtKB-ARBA"/>
</dbReference>
<evidence type="ECO:0000256" key="1">
    <source>
        <dbReference type="ARBA" id="ARBA00022630"/>
    </source>
</evidence>
<sequence length="776" mass="89420">MSHPLKTSVLIVGSGPVGITLYLLLSRMRIPSVLVEKNTVSRSHPRAHYLSNRSMEIWRQLGHIDKLFECFLEPLDSWRYFKYCRHVIDPQLNLYAVQDHFANNYRYNNTYFEELSPSRIANFPQHKLLFLLKSVTLDRSQLFKHDKKEFLFWMQNEYNSILSKFKIDNSKAEKLMKLDRPLNFPKSPISRSNSEFTTQIPFIDGGLKFEGFLEKDKFIVSIVRNVRDGSLFNIHSLFVVGTDGIHSKVSKELFGERNVNSNVKDTSNLKEVLSVYFESQQLGEIVSSNPAMMYFIFSQCICVLVCQGGNPPEFVVQIPFFPEFETMDYFDEKNCSMLIDEAVGTKLTDLKIHKIKRWTVTTDVSRSFIDKETCRVFLAGDAAHLVAPAGGLGMNMGISDAYNLAWRIARVIYSKSLNHNLFDFNNLMEAISKNGLSEEDKILLTEYSLERKAVAEYTRDVCLKEVENGSKFAKYLWYNHENTQTILSLLSPIISNKSRFFPILFNCIKSLMKYMYNTPKSMDTISSFSKILFSNQDGSLGLAFPGSDLAYSYNYGDLKTSKSHRHYTPQSLNGMRIPHCYFYSQYDSIVYKISTVDLPSLMQPPIFYCVLIFDRKMIDLVIPEIDLNLYYICLWETGLSVGSGSETVINDQFLSKPNTFINNIGEYNPPPIPYFNSFLILLNPLGLISPRAESDCKVDDHFIINKMENIHDFEYFNSTLKYVSKIREGVVKEVFSSKETLDRFSKSLFGEVLNMDKTYIILRPDSHILKFKTLSV</sequence>
<dbReference type="PANTHER" id="PTHR43004">
    <property type="entry name" value="TRK SYSTEM POTASSIUM UPTAKE PROTEIN"/>
    <property type="match status" value="1"/>
</dbReference>